<evidence type="ECO:0000313" key="3">
    <source>
        <dbReference type="Proteomes" id="UP000318413"/>
    </source>
</evidence>
<evidence type="ECO:0000313" key="2">
    <source>
        <dbReference type="EMBL" id="TPG10858.1"/>
    </source>
</evidence>
<accession>A0A502CCZ8</accession>
<dbReference type="EMBL" id="RCZK01000010">
    <property type="protein sequence ID" value="TPG10858.1"/>
    <property type="molecule type" value="Genomic_DNA"/>
</dbReference>
<comment type="caution">
    <text evidence="2">The sequence shown here is derived from an EMBL/GenBank/DDBJ whole genome shotgun (WGS) entry which is preliminary data.</text>
</comment>
<dbReference type="Proteomes" id="UP000318413">
    <property type="component" value="Unassembled WGS sequence"/>
</dbReference>
<reference evidence="2 3" key="1">
    <citation type="journal article" date="2019" name="Environ. Microbiol.">
        <title>Species interactions and distinct microbial communities in high Arctic permafrost affected cryosols are associated with the CH4 and CO2 gas fluxes.</title>
        <authorList>
            <person name="Altshuler I."/>
            <person name="Hamel J."/>
            <person name="Turney S."/>
            <person name="Magnuson E."/>
            <person name="Levesque R."/>
            <person name="Greer C."/>
            <person name="Whyte L.G."/>
        </authorList>
    </citation>
    <scope>NUCLEOTIDE SEQUENCE [LARGE SCALE GENOMIC DNA]</scope>
    <source>
        <strain evidence="2 3">S5.1</strain>
    </source>
</reference>
<proteinExistence type="predicted"/>
<keyword evidence="3" id="KW-1185">Reference proteome</keyword>
<gene>
    <name evidence="2" type="ORF">EAH84_12275</name>
</gene>
<organism evidence="2 3">
    <name type="scientific">Sphingomonas oligophenolica</name>
    <dbReference type="NCBI Taxonomy" id="301154"/>
    <lineage>
        <taxon>Bacteria</taxon>
        <taxon>Pseudomonadati</taxon>
        <taxon>Pseudomonadota</taxon>
        <taxon>Alphaproteobacteria</taxon>
        <taxon>Sphingomonadales</taxon>
        <taxon>Sphingomonadaceae</taxon>
        <taxon>Sphingomonas</taxon>
    </lineage>
</organism>
<sequence>MSDQIAPRQCFGIINQLDRGRAVALDVKRQSEIGRCRCAHRIAVQRSASRQYSALGASPARRRTDVVIRLRRQRGRQRRIKLQGRYRIARHQHHCQADPRDDNNQNERRCSAQQPRNRRPRGT</sequence>
<evidence type="ECO:0000256" key="1">
    <source>
        <dbReference type="SAM" id="MobiDB-lite"/>
    </source>
</evidence>
<feature type="region of interest" description="Disordered" evidence="1">
    <location>
        <begin position="84"/>
        <end position="123"/>
    </location>
</feature>
<feature type="compositionally biased region" description="Basic residues" evidence="1">
    <location>
        <begin position="84"/>
        <end position="94"/>
    </location>
</feature>
<protein>
    <submittedName>
        <fullName evidence="2">Uncharacterized protein</fullName>
    </submittedName>
</protein>
<feature type="compositionally biased region" description="Basic and acidic residues" evidence="1">
    <location>
        <begin position="95"/>
        <end position="110"/>
    </location>
</feature>
<name>A0A502CCZ8_9SPHN</name>
<dbReference type="AlphaFoldDB" id="A0A502CCZ8"/>